<reference evidence="2" key="1">
    <citation type="submission" date="2021-12" db="EMBL/GenBank/DDBJ databases">
        <authorList>
            <person name="King R."/>
        </authorList>
    </citation>
    <scope>NUCLEOTIDE SEQUENCE</scope>
</reference>
<evidence type="ECO:0000313" key="2">
    <source>
        <dbReference type="EMBL" id="CAG9783434.1"/>
    </source>
</evidence>
<dbReference type="EMBL" id="OU893342">
    <property type="protein sequence ID" value="CAG9783434.1"/>
    <property type="molecule type" value="Genomic_DNA"/>
</dbReference>
<dbReference type="GO" id="GO:0005813">
    <property type="term" value="C:centrosome"/>
    <property type="evidence" value="ECO:0007669"/>
    <property type="project" value="TreeGrafter"/>
</dbReference>
<accession>A0A9N9QU91</accession>
<feature type="domain" description="SAC3/GANP/THP3 conserved" evidence="1">
    <location>
        <begin position="30"/>
        <end position="149"/>
    </location>
</feature>
<gene>
    <name evidence="2" type="ORF">DIATSA_LOCUS1607</name>
</gene>
<dbReference type="GO" id="GO:0005634">
    <property type="term" value="C:nucleus"/>
    <property type="evidence" value="ECO:0007669"/>
    <property type="project" value="TreeGrafter"/>
</dbReference>
<evidence type="ECO:0000313" key="3">
    <source>
        <dbReference type="Proteomes" id="UP001153714"/>
    </source>
</evidence>
<organism evidence="2 3">
    <name type="scientific">Diatraea saccharalis</name>
    <name type="common">sugarcane borer</name>
    <dbReference type="NCBI Taxonomy" id="40085"/>
    <lineage>
        <taxon>Eukaryota</taxon>
        <taxon>Metazoa</taxon>
        <taxon>Ecdysozoa</taxon>
        <taxon>Arthropoda</taxon>
        <taxon>Hexapoda</taxon>
        <taxon>Insecta</taxon>
        <taxon>Pterygota</taxon>
        <taxon>Neoptera</taxon>
        <taxon>Endopterygota</taxon>
        <taxon>Lepidoptera</taxon>
        <taxon>Glossata</taxon>
        <taxon>Ditrysia</taxon>
        <taxon>Pyraloidea</taxon>
        <taxon>Crambidae</taxon>
        <taxon>Crambinae</taxon>
        <taxon>Diatraea</taxon>
    </lineage>
</organism>
<dbReference type="Proteomes" id="UP001153714">
    <property type="component" value="Chromosome 11"/>
</dbReference>
<dbReference type="GO" id="GO:0051298">
    <property type="term" value="P:centrosome duplication"/>
    <property type="evidence" value="ECO:0007669"/>
    <property type="project" value="TreeGrafter"/>
</dbReference>
<protein>
    <recommendedName>
        <fullName evidence="1">SAC3/GANP/THP3 conserved domain-containing protein</fullName>
    </recommendedName>
</protein>
<dbReference type="PANTHER" id="PTHR12436:SF38">
    <property type="entry name" value="SAC3 DOMAIN-CONTAINING PROTEIN 1"/>
    <property type="match status" value="1"/>
</dbReference>
<dbReference type="PANTHER" id="PTHR12436">
    <property type="entry name" value="80 KDA MCM3-ASSOCIATED PROTEIN"/>
    <property type="match status" value="1"/>
</dbReference>
<reference evidence="2" key="2">
    <citation type="submission" date="2022-10" db="EMBL/GenBank/DDBJ databases">
        <authorList>
            <consortium name="ENA_rothamsted_submissions"/>
            <consortium name="culmorum"/>
            <person name="King R."/>
        </authorList>
    </citation>
    <scope>NUCLEOTIDE SEQUENCE</scope>
</reference>
<sequence length="196" mass="22777">MMQSNDDKIDDLIMNLSSLDIDKTCDRILMESLYILCNLNDIHPLLRYLNLPKDMKRNQTLNLAYKIAIANIKGDFINICRHINNLCPLTYYAMYLYLPEIQKHALQVLSHAYNSKLLMVPSDVLQSWLCFGSRDEALSVCRHYGLETAENAVKFVKTNFKKETPIHHLQRTIPNEKNLSVEDIFTYHSENLKGEL</sequence>
<proteinExistence type="predicted"/>
<evidence type="ECO:0000259" key="1">
    <source>
        <dbReference type="Pfam" id="PF03399"/>
    </source>
</evidence>
<dbReference type="GO" id="GO:0051225">
    <property type="term" value="P:spindle assembly"/>
    <property type="evidence" value="ECO:0007669"/>
    <property type="project" value="TreeGrafter"/>
</dbReference>
<dbReference type="Pfam" id="PF03399">
    <property type="entry name" value="SAC3_GANP"/>
    <property type="match status" value="1"/>
</dbReference>
<dbReference type="Gene3D" id="1.25.40.990">
    <property type="match status" value="1"/>
</dbReference>
<dbReference type="AlphaFoldDB" id="A0A9N9QU91"/>
<name>A0A9N9QU91_9NEOP</name>
<keyword evidence="3" id="KW-1185">Reference proteome</keyword>
<dbReference type="InterPro" id="IPR005062">
    <property type="entry name" value="SAC3/GANP/THP3_conserved"/>
</dbReference>
<dbReference type="InterPro" id="IPR045107">
    <property type="entry name" value="SAC3/GANP/THP3"/>
</dbReference>
<dbReference type="OrthoDB" id="264795at2759"/>
<dbReference type="GO" id="GO:0005819">
    <property type="term" value="C:spindle"/>
    <property type="evidence" value="ECO:0007669"/>
    <property type="project" value="TreeGrafter"/>
</dbReference>